<dbReference type="Proteomes" id="UP001324427">
    <property type="component" value="Unassembled WGS sequence"/>
</dbReference>
<dbReference type="EMBL" id="JAVFHQ010000020">
    <property type="protein sequence ID" value="KAK4545355.1"/>
    <property type="molecule type" value="Genomic_DNA"/>
</dbReference>
<feature type="compositionally biased region" description="Basic and acidic residues" evidence="1">
    <location>
        <begin position="71"/>
        <end position="84"/>
    </location>
</feature>
<evidence type="ECO:0000256" key="1">
    <source>
        <dbReference type="SAM" id="MobiDB-lite"/>
    </source>
</evidence>
<reference evidence="2 3" key="1">
    <citation type="submission" date="2021-11" db="EMBL/GenBank/DDBJ databases">
        <title>Black yeast isolated from Biological Soil Crust.</title>
        <authorList>
            <person name="Kurbessoian T."/>
        </authorList>
    </citation>
    <scope>NUCLEOTIDE SEQUENCE [LARGE SCALE GENOMIC DNA]</scope>
    <source>
        <strain evidence="2 3">CCFEE 5522</strain>
    </source>
</reference>
<comment type="caution">
    <text evidence="2">The sequence shown here is derived from an EMBL/GenBank/DDBJ whole genome shotgun (WGS) entry which is preliminary data.</text>
</comment>
<protein>
    <submittedName>
        <fullName evidence="2">Uncharacterized protein</fullName>
    </submittedName>
</protein>
<feature type="compositionally biased region" description="Basic and acidic residues" evidence="1">
    <location>
        <begin position="97"/>
        <end position="110"/>
    </location>
</feature>
<sequence length="152" mass="16867">MGKNKKTTGSNSNPSQPKSDAKNKDEISPYGPAKASKKRPEQDAGGSATEDESWKPNWKVPSMNLSNAPDGWKDAVEPGLREAEEQNPEIDSWLRGTEPHKSHSDPDEQQKILTLMACVEGGKPLPSGSSWHFRKDGSGKRRDKKEWKTIEK</sequence>
<proteinExistence type="predicted"/>
<feature type="region of interest" description="Disordered" evidence="1">
    <location>
        <begin position="1"/>
        <end position="152"/>
    </location>
</feature>
<feature type="compositionally biased region" description="Polar residues" evidence="1">
    <location>
        <begin position="7"/>
        <end position="18"/>
    </location>
</feature>
<name>A0AAV9JK71_9PEZI</name>
<gene>
    <name evidence="2" type="ORF">LTR36_003535</name>
</gene>
<organism evidence="2 3">
    <name type="scientific">Oleoguttula mirabilis</name>
    <dbReference type="NCBI Taxonomy" id="1507867"/>
    <lineage>
        <taxon>Eukaryota</taxon>
        <taxon>Fungi</taxon>
        <taxon>Dikarya</taxon>
        <taxon>Ascomycota</taxon>
        <taxon>Pezizomycotina</taxon>
        <taxon>Dothideomycetes</taxon>
        <taxon>Dothideomycetidae</taxon>
        <taxon>Mycosphaerellales</taxon>
        <taxon>Teratosphaeriaceae</taxon>
        <taxon>Oleoguttula</taxon>
    </lineage>
</organism>
<feature type="compositionally biased region" description="Basic and acidic residues" evidence="1">
    <location>
        <begin position="133"/>
        <end position="152"/>
    </location>
</feature>
<dbReference type="AlphaFoldDB" id="A0AAV9JK71"/>
<accession>A0AAV9JK71</accession>
<keyword evidence="3" id="KW-1185">Reference proteome</keyword>
<evidence type="ECO:0000313" key="2">
    <source>
        <dbReference type="EMBL" id="KAK4545355.1"/>
    </source>
</evidence>
<evidence type="ECO:0000313" key="3">
    <source>
        <dbReference type="Proteomes" id="UP001324427"/>
    </source>
</evidence>